<feature type="chain" id="PRO_5002859483" evidence="1">
    <location>
        <begin position="21"/>
        <end position="402"/>
    </location>
</feature>
<feature type="signal peptide" evidence="1">
    <location>
        <begin position="1"/>
        <end position="20"/>
    </location>
</feature>
<accession>B7KXR1</accession>
<keyword evidence="1" id="KW-0732">Signal</keyword>
<dbReference type="EMBL" id="CP001298">
    <property type="protein sequence ID" value="ACK84663.1"/>
    <property type="molecule type" value="Genomic_DNA"/>
</dbReference>
<dbReference type="RefSeq" id="WP_015951861.1">
    <property type="nucleotide sequence ID" value="NC_011757.1"/>
</dbReference>
<dbReference type="Proteomes" id="UP000002385">
    <property type="component" value="Chromosome"/>
</dbReference>
<protein>
    <submittedName>
        <fullName evidence="2">Uncharacterized protein</fullName>
    </submittedName>
</protein>
<dbReference type="HOGENOM" id="CLU_684776_0_0_5"/>
<reference evidence="2 3" key="2">
    <citation type="journal article" date="2012" name="J. Bacteriol.">
        <title>Complete genome sequences of six strains of the genus Methylobacterium.</title>
        <authorList>
            <person name="Marx C.J."/>
            <person name="Bringel F."/>
            <person name="Chistoserdova L."/>
            <person name="Moulin L."/>
            <person name="Farhan Ul Haque M."/>
            <person name="Fleischman D.E."/>
            <person name="Gruffaz C."/>
            <person name="Jourand P."/>
            <person name="Knief C."/>
            <person name="Lee M.C."/>
            <person name="Muller E.E."/>
            <person name="Nadalig T."/>
            <person name="Peyraud R."/>
            <person name="Roselli S."/>
            <person name="Russ L."/>
            <person name="Goodwin L.A."/>
            <person name="Ivanova N."/>
            <person name="Kyrpides N."/>
            <person name="Lajus A."/>
            <person name="Land M.L."/>
            <person name="Medigue C."/>
            <person name="Mikhailova N."/>
            <person name="Nolan M."/>
            <person name="Woyke T."/>
            <person name="Stolyar S."/>
            <person name="Vorholt J.A."/>
            <person name="Vuilleumier S."/>
        </authorList>
    </citation>
    <scope>NUCLEOTIDE SEQUENCE [LARGE SCALE GENOMIC DNA]</scope>
    <source>
        <strain evidence="3">CM4 / NCIMB 13688</strain>
    </source>
</reference>
<proteinExistence type="predicted"/>
<name>B7KXR1_METC4</name>
<gene>
    <name evidence="2" type="ordered locus">Mchl_3851</name>
</gene>
<dbReference type="AlphaFoldDB" id="B7KXR1"/>
<reference evidence="3" key="1">
    <citation type="submission" date="2008-12" db="EMBL/GenBank/DDBJ databases">
        <title>Complete sequence of chromosome of Methylobacterium chloromethanicum CM4.</title>
        <authorList>
            <consortium name="US DOE Joint Genome Institute"/>
            <person name="Lucas S."/>
            <person name="Copeland A."/>
            <person name="Lapidus A."/>
            <person name="Glavina del Rio T."/>
            <person name="Dalin E."/>
            <person name="Tice H."/>
            <person name="Bruce D."/>
            <person name="Goodwin L."/>
            <person name="Pitluck S."/>
            <person name="Chertkov O."/>
            <person name="Brettin T."/>
            <person name="Detter J.C."/>
            <person name="Han C."/>
            <person name="Larimer F."/>
            <person name="Land M."/>
            <person name="Hauser L."/>
            <person name="Kyrpides N."/>
            <person name="Mikhailova N."/>
            <person name="Marx C."/>
            <person name="Richardson P."/>
        </authorList>
    </citation>
    <scope>NUCLEOTIDE SEQUENCE [LARGE SCALE GENOMIC DNA]</scope>
    <source>
        <strain evidence="3">CM4 / NCIMB 13688</strain>
    </source>
</reference>
<evidence type="ECO:0000256" key="1">
    <source>
        <dbReference type="SAM" id="SignalP"/>
    </source>
</evidence>
<organism evidence="2 3">
    <name type="scientific">Methylorubrum extorquens (strain CM4 / NCIMB 13688)</name>
    <name type="common">Methylobacterium extorquens</name>
    <dbReference type="NCBI Taxonomy" id="440085"/>
    <lineage>
        <taxon>Bacteria</taxon>
        <taxon>Pseudomonadati</taxon>
        <taxon>Pseudomonadota</taxon>
        <taxon>Alphaproteobacteria</taxon>
        <taxon>Hyphomicrobiales</taxon>
        <taxon>Methylobacteriaceae</taxon>
        <taxon>Methylorubrum</taxon>
    </lineage>
</organism>
<dbReference type="KEGG" id="mch:Mchl_3851"/>
<evidence type="ECO:0000313" key="2">
    <source>
        <dbReference type="EMBL" id="ACK84663.1"/>
    </source>
</evidence>
<evidence type="ECO:0000313" key="3">
    <source>
        <dbReference type="Proteomes" id="UP000002385"/>
    </source>
</evidence>
<sequence length="402" mass="41045">MIRHFHTVFTILALAGTHHAAAPASAQTFTPPEIGMQSSGTCRQLAVRDHATKAMLPLGCMTSSGWKVSGDLSEASVAPNRNAPANSLGSYLSGGSALSSLQVSGANQILMMPYANSLPTYTSLAIQGVATHGKPRDFQLSQSLKCVAGAGIDPADGNQGCVVAFADVTASPGASQVWAGNQNINIESGFLAAGGNGVHGHEININNYDGHVGDEGGDPYGRRPSISAMTATALGGPKHYRITGGFSLSTDGRREFNRGFFASAGTIRQCTFCDYNSGAETVLDIRGAHALGIDLSAMTGGPAIKLSSSGSVAARNGANTADYQVLATDANNRINIGFGSGGIVYYANVTPGSANSVGLGATGLPFSQVVSSSYFAGSAKGVSCNGPPTRNFTVTNGIVTRC</sequence>